<proteinExistence type="predicted"/>
<dbReference type="EMBL" id="CP041253">
    <property type="protein sequence ID" value="QDH78757.1"/>
    <property type="molecule type" value="Genomic_DNA"/>
</dbReference>
<dbReference type="SUPFAM" id="SSF54593">
    <property type="entry name" value="Glyoxalase/Bleomycin resistance protein/Dihydroxybiphenyl dioxygenase"/>
    <property type="match status" value="1"/>
</dbReference>
<dbReference type="InterPro" id="IPR004360">
    <property type="entry name" value="Glyas_Fos-R_dOase_dom"/>
</dbReference>
<evidence type="ECO:0000313" key="2">
    <source>
        <dbReference type="EMBL" id="QDH78757.1"/>
    </source>
</evidence>
<name>A0A514CG01_9BACT</name>
<dbReference type="KEGG" id="echi:FKX85_06800"/>
<sequence length="138" mass="15683">MIKINPYVSFDGNCREAMIFYQQCLGGDLQLMTMAEGPMAEQTPKDQLDQIMHAELRNGDLVLMATDMQGPDGHQPGNDMSIHLTFDDETEIHRCFDRLANGGKVHEPVRKQFWGDTFGVLRDKFGKKWQVLLPDPSN</sequence>
<dbReference type="Gene3D" id="3.10.180.10">
    <property type="entry name" value="2,3-Dihydroxybiphenyl 1,2-Dioxygenase, domain 1"/>
    <property type="match status" value="1"/>
</dbReference>
<dbReference type="Proteomes" id="UP000316614">
    <property type="component" value="Chromosome"/>
</dbReference>
<gene>
    <name evidence="2" type="ORF">FKX85_06800</name>
</gene>
<accession>A0A514CG01</accession>
<keyword evidence="3" id="KW-1185">Reference proteome</keyword>
<dbReference type="PANTHER" id="PTHR33990:SF1">
    <property type="entry name" value="PROTEIN YJDN"/>
    <property type="match status" value="1"/>
</dbReference>
<dbReference type="Pfam" id="PF00903">
    <property type="entry name" value="Glyoxalase"/>
    <property type="match status" value="1"/>
</dbReference>
<reference evidence="2 3" key="1">
    <citation type="submission" date="2019-06" db="EMBL/GenBank/DDBJ databases">
        <title>Echinicola alkalisoli sp. nov. isolated from saline soil.</title>
        <authorList>
            <person name="Sun J.-Q."/>
            <person name="Xu L."/>
        </authorList>
    </citation>
    <scope>NUCLEOTIDE SEQUENCE [LARGE SCALE GENOMIC DNA]</scope>
    <source>
        <strain evidence="2 3">LN3S3</strain>
    </source>
</reference>
<dbReference type="CDD" id="cd06588">
    <property type="entry name" value="PhnB_like"/>
    <property type="match status" value="1"/>
</dbReference>
<evidence type="ECO:0000259" key="1">
    <source>
        <dbReference type="Pfam" id="PF00903"/>
    </source>
</evidence>
<organism evidence="2 3">
    <name type="scientific">Echinicola soli</name>
    <dbReference type="NCBI Taxonomy" id="2591634"/>
    <lineage>
        <taxon>Bacteria</taxon>
        <taxon>Pseudomonadati</taxon>
        <taxon>Bacteroidota</taxon>
        <taxon>Cytophagia</taxon>
        <taxon>Cytophagales</taxon>
        <taxon>Cyclobacteriaceae</taxon>
        <taxon>Echinicola</taxon>
    </lineage>
</organism>
<evidence type="ECO:0000313" key="3">
    <source>
        <dbReference type="Proteomes" id="UP000316614"/>
    </source>
</evidence>
<feature type="domain" description="Glyoxalase/fosfomycin resistance/dioxygenase" evidence="1">
    <location>
        <begin position="3"/>
        <end position="131"/>
    </location>
</feature>
<dbReference type="RefSeq" id="WP_141614011.1">
    <property type="nucleotide sequence ID" value="NZ_CP041253.1"/>
</dbReference>
<dbReference type="AlphaFoldDB" id="A0A514CG01"/>
<dbReference type="PANTHER" id="PTHR33990">
    <property type="entry name" value="PROTEIN YJDN-RELATED"/>
    <property type="match status" value="1"/>
</dbReference>
<dbReference type="OrthoDB" id="9795306at2"/>
<dbReference type="InterPro" id="IPR028973">
    <property type="entry name" value="PhnB-like"/>
</dbReference>
<dbReference type="InterPro" id="IPR029068">
    <property type="entry name" value="Glyas_Bleomycin-R_OHBP_Dase"/>
</dbReference>
<protein>
    <submittedName>
        <fullName evidence="2">VOC family protein</fullName>
    </submittedName>
</protein>